<dbReference type="Proteomes" id="UP001487305">
    <property type="component" value="Unassembled WGS sequence"/>
</dbReference>
<name>A0ABV1JIX9_9ACTN</name>
<feature type="compositionally biased region" description="Low complexity" evidence="1">
    <location>
        <begin position="31"/>
        <end position="57"/>
    </location>
</feature>
<feature type="non-terminal residue" evidence="2">
    <location>
        <position position="131"/>
    </location>
</feature>
<gene>
    <name evidence="2" type="ORF">AAA083_15125</name>
</gene>
<proteinExistence type="predicted"/>
<organism evidence="2 3">
    <name type="scientific">Raoultibacter massiliensis</name>
    <dbReference type="NCBI Taxonomy" id="1852371"/>
    <lineage>
        <taxon>Bacteria</taxon>
        <taxon>Bacillati</taxon>
        <taxon>Actinomycetota</taxon>
        <taxon>Coriobacteriia</taxon>
        <taxon>Eggerthellales</taxon>
        <taxon>Eggerthellaceae</taxon>
        <taxon>Raoultibacter</taxon>
    </lineage>
</organism>
<protein>
    <submittedName>
        <fullName evidence="2">Uncharacterized protein</fullName>
    </submittedName>
</protein>
<comment type="caution">
    <text evidence="2">The sequence shown here is derived from an EMBL/GenBank/DDBJ whole genome shotgun (WGS) entry which is preliminary data.</text>
</comment>
<accession>A0ABV1JIX9</accession>
<feature type="compositionally biased region" description="Polar residues" evidence="1">
    <location>
        <begin position="115"/>
        <end position="131"/>
    </location>
</feature>
<sequence length="131" mass="13368">MRKRDSIDAASGATPAFERGSRLRWAGGADGVLDGADAGSSAGDAPPDAAADAAGGPSRDKESDGGRSVSLVDGSNATEDEVQDLIDAVAGATWNTRNRIMEERFLADLDRAGGVSSNPLRYQQSAESGTA</sequence>
<feature type="region of interest" description="Disordered" evidence="1">
    <location>
        <begin position="1"/>
        <end position="79"/>
    </location>
</feature>
<dbReference type="EMBL" id="JBBNOP010000025">
    <property type="protein sequence ID" value="MEQ3364311.1"/>
    <property type="molecule type" value="Genomic_DNA"/>
</dbReference>
<evidence type="ECO:0000313" key="2">
    <source>
        <dbReference type="EMBL" id="MEQ3364311.1"/>
    </source>
</evidence>
<evidence type="ECO:0000313" key="3">
    <source>
        <dbReference type="Proteomes" id="UP001487305"/>
    </source>
</evidence>
<evidence type="ECO:0000256" key="1">
    <source>
        <dbReference type="SAM" id="MobiDB-lite"/>
    </source>
</evidence>
<reference evidence="2 3" key="1">
    <citation type="submission" date="2024-04" db="EMBL/GenBank/DDBJ databases">
        <title>Human intestinal bacterial collection.</title>
        <authorList>
            <person name="Pauvert C."/>
            <person name="Hitch T.C.A."/>
            <person name="Clavel T."/>
        </authorList>
    </citation>
    <scope>NUCLEOTIDE SEQUENCE [LARGE SCALE GENOMIC DNA]</scope>
    <source>
        <strain evidence="2 3">CLA-KB-H42</strain>
    </source>
</reference>
<keyword evidence="3" id="KW-1185">Reference proteome</keyword>
<dbReference type="RefSeq" id="WP_349228004.1">
    <property type="nucleotide sequence ID" value="NZ_JBBNOP010000025.1"/>
</dbReference>
<feature type="region of interest" description="Disordered" evidence="1">
    <location>
        <begin position="109"/>
        <end position="131"/>
    </location>
</feature>